<evidence type="ECO:0000313" key="2">
    <source>
        <dbReference type="EMBL" id="EAU90378.1"/>
    </source>
</evidence>
<feature type="compositionally biased region" description="Gly residues" evidence="1">
    <location>
        <begin position="118"/>
        <end position="128"/>
    </location>
</feature>
<dbReference type="EMBL" id="AACS02000007">
    <property type="protein sequence ID" value="EAU90378.1"/>
    <property type="molecule type" value="Genomic_DNA"/>
</dbReference>
<name>A8N9E8_COPC7</name>
<proteinExistence type="predicted"/>
<keyword evidence="3" id="KW-1185">Reference proteome</keyword>
<comment type="caution">
    <text evidence="2">The sequence shown here is derived from an EMBL/GenBank/DDBJ whole genome shotgun (WGS) entry which is preliminary data.</text>
</comment>
<dbReference type="VEuPathDB" id="FungiDB:CC1G_00762"/>
<accession>A8N9E8</accession>
<dbReference type="GeneID" id="6007679"/>
<dbReference type="Proteomes" id="UP000001861">
    <property type="component" value="Unassembled WGS sequence"/>
</dbReference>
<dbReference type="RefSeq" id="XP_001831215.1">
    <property type="nucleotide sequence ID" value="XM_001831163.1"/>
</dbReference>
<organism evidence="2 3">
    <name type="scientific">Coprinopsis cinerea (strain Okayama-7 / 130 / ATCC MYA-4618 / FGSC 9003)</name>
    <name type="common">Inky cap fungus</name>
    <name type="synonym">Hormographiella aspergillata</name>
    <dbReference type="NCBI Taxonomy" id="240176"/>
    <lineage>
        <taxon>Eukaryota</taxon>
        <taxon>Fungi</taxon>
        <taxon>Dikarya</taxon>
        <taxon>Basidiomycota</taxon>
        <taxon>Agaricomycotina</taxon>
        <taxon>Agaricomycetes</taxon>
        <taxon>Agaricomycetidae</taxon>
        <taxon>Agaricales</taxon>
        <taxon>Agaricineae</taxon>
        <taxon>Psathyrellaceae</taxon>
        <taxon>Coprinopsis</taxon>
    </lineage>
</organism>
<evidence type="ECO:0000256" key="1">
    <source>
        <dbReference type="SAM" id="MobiDB-lite"/>
    </source>
</evidence>
<gene>
    <name evidence="2" type="ORF">CC1G_00762</name>
</gene>
<dbReference type="KEGG" id="cci:CC1G_00762"/>
<reference evidence="2 3" key="1">
    <citation type="journal article" date="2010" name="Proc. Natl. Acad. Sci. U.S.A.">
        <title>Insights into evolution of multicellular fungi from the assembled chromosomes of the mushroom Coprinopsis cinerea (Coprinus cinereus).</title>
        <authorList>
            <person name="Stajich J.E."/>
            <person name="Wilke S.K."/>
            <person name="Ahren D."/>
            <person name="Au C.H."/>
            <person name="Birren B.W."/>
            <person name="Borodovsky M."/>
            <person name="Burns C."/>
            <person name="Canback B."/>
            <person name="Casselton L.A."/>
            <person name="Cheng C.K."/>
            <person name="Deng J."/>
            <person name="Dietrich F.S."/>
            <person name="Fargo D.C."/>
            <person name="Farman M.L."/>
            <person name="Gathman A.C."/>
            <person name="Goldberg J."/>
            <person name="Guigo R."/>
            <person name="Hoegger P.J."/>
            <person name="Hooker J.B."/>
            <person name="Huggins A."/>
            <person name="James T.Y."/>
            <person name="Kamada T."/>
            <person name="Kilaru S."/>
            <person name="Kodira C."/>
            <person name="Kues U."/>
            <person name="Kupfer D."/>
            <person name="Kwan H.S."/>
            <person name="Lomsadze A."/>
            <person name="Li W."/>
            <person name="Lilly W.W."/>
            <person name="Ma L.J."/>
            <person name="Mackey A.J."/>
            <person name="Manning G."/>
            <person name="Martin F."/>
            <person name="Muraguchi H."/>
            <person name="Natvig D.O."/>
            <person name="Palmerini H."/>
            <person name="Ramesh M.A."/>
            <person name="Rehmeyer C.J."/>
            <person name="Roe B.A."/>
            <person name="Shenoy N."/>
            <person name="Stanke M."/>
            <person name="Ter-Hovhannisyan V."/>
            <person name="Tunlid A."/>
            <person name="Velagapudi R."/>
            <person name="Vision T.J."/>
            <person name="Zeng Q."/>
            <person name="Zolan M.E."/>
            <person name="Pukkila P.J."/>
        </authorList>
    </citation>
    <scope>NUCLEOTIDE SEQUENCE [LARGE SCALE GENOMIC DNA]</scope>
    <source>
        <strain evidence="3">Okayama-7 / 130 / ATCC MYA-4618 / FGSC 9003</strain>
    </source>
</reference>
<protein>
    <submittedName>
        <fullName evidence="2">Uncharacterized protein</fullName>
    </submittedName>
</protein>
<feature type="region of interest" description="Disordered" evidence="1">
    <location>
        <begin position="184"/>
        <end position="218"/>
    </location>
</feature>
<feature type="region of interest" description="Disordered" evidence="1">
    <location>
        <begin position="227"/>
        <end position="246"/>
    </location>
</feature>
<evidence type="ECO:0000313" key="3">
    <source>
        <dbReference type="Proteomes" id="UP000001861"/>
    </source>
</evidence>
<dbReference type="InParanoid" id="A8N9E8"/>
<dbReference type="AlphaFoldDB" id="A8N9E8"/>
<feature type="region of interest" description="Disordered" evidence="1">
    <location>
        <begin position="110"/>
        <end position="138"/>
    </location>
</feature>
<sequence length="246" mass="26549">MLALALTALLCKDAYTEVRRRQKYKKILKKIRNGEATAEDYAELRRLTERIPTFGSSGRRMDPYRSHGAVVHPPEPESLGVSSLDSAAARRRASEGGSWMRRPWRVSRGFSLPSLSGGTRGGGGGLLGSSGRSDTLPPRRTYNQLIAHRHNLSELGYADRSVNVAKKVVPADVRASVSQPVHGVSGVDMGTRGLEQLAGGGRTTPPPPYAPSLDPEDSGLGIVLEREEEETGVERAPSLRHAYTAG</sequence>